<reference evidence="3" key="2">
    <citation type="submission" date="2015-01" db="EMBL/GenBank/DDBJ databases">
        <title>Complete genome sequence of Methylobacterium aquaticum strain 22A.</title>
        <authorList>
            <person name="Tani A."/>
            <person name="Ogura Y."/>
            <person name="Hayashi T."/>
        </authorList>
    </citation>
    <scope>NUCLEOTIDE SEQUENCE [LARGE SCALE GENOMIC DNA]</scope>
    <source>
        <strain evidence="3">MA-22A</strain>
    </source>
</reference>
<gene>
    <name evidence="2" type="ORF">Maq22A_c23005</name>
</gene>
<proteinExistence type="predicted"/>
<feature type="compositionally biased region" description="Pro residues" evidence="1">
    <location>
        <begin position="233"/>
        <end position="243"/>
    </location>
</feature>
<evidence type="ECO:0000313" key="3">
    <source>
        <dbReference type="Proteomes" id="UP000061432"/>
    </source>
</evidence>
<dbReference type="RefSeq" id="WP_082742829.1">
    <property type="nucleotide sequence ID" value="NZ_AP014704.1"/>
</dbReference>
<organism evidence="2 3">
    <name type="scientific">Methylobacterium aquaticum</name>
    <dbReference type="NCBI Taxonomy" id="270351"/>
    <lineage>
        <taxon>Bacteria</taxon>
        <taxon>Pseudomonadati</taxon>
        <taxon>Pseudomonadota</taxon>
        <taxon>Alphaproteobacteria</taxon>
        <taxon>Hyphomicrobiales</taxon>
        <taxon>Methylobacteriaceae</taxon>
        <taxon>Methylobacterium</taxon>
    </lineage>
</organism>
<dbReference type="AlphaFoldDB" id="A0A0C6FG82"/>
<reference evidence="2 3" key="1">
    <citation type="journal article" date="2015" name="Genome Announc.">
        <title>Complete Genome Sequence of Methylobacterium aquaticum Strain 22A, Isolated from Racomitrium japonicum Moss.</title>
        <authorList>
            <person name="Tani A."/>
            <person name="Ogura Y."/>
            <person name="Hayashi T."/>
            <person name="Kimbara K."/>
        </authorList>
    </citation>
    <scope>NUCLEOTIDE SEQUENCE [LARGE SCALE GENOMIC DNA]</scope>
    <source>
        <strain evidence="2 3">MA-22A</strain>
    </source>
</reference>
<evidence type="ECO:0000313" key="2">
    <source>
        <dbReference type="EMBL" id="BAQ47568.1"/>
    </source>
</evidence>
<dbReference type="STRING" id="270351.Maq22A_c23005"/>
<dbReference type="EMBL" id="AP014704">
    <property type="protein sequence ID" value="BAQ47568.1"/>
    <property type="molecule type" value="Genomic_DNA"/>
</dbReference>
<dbReference type="PATRIC" id="fig|270351.10.peg.4438"/>
<dbReference type="KEGG" id="maqu:Maq22A_c23005"/>
<dbReference type="Proteomes" id="UP000061432">
    <property type="component" value="Chromosome"/>
</dbReference>
<name>A0A0C6FG82_9HYPH</name>
<feature type="region of interest" description="Disordered" evidence="1">
    <location>
        <begin position="219"/>
        <end position="243"/>
    </location>
</feature>
<sequence>MVALRVPTLQHLARNWRQDPVAVAKALVRLAEDPPRFNYNPLYGAVRDLLVLKVPYEQVVQGIQRKVKPDKVRDNLLSVLPLINDHFADVHPDFCQLVGRRFYPVGRGLMIPFEPPMLYGVGGQLYFPWFSFWRSNPLARERLSLFVTIVHEILLQDPDLDTARFQVLDFSAPNSKVGRELTVIDAADIPRVSDAQKAEMLEVFAEGFFLAKKILAERNPSGKSKRSGDSPNPTMPMFPDFPG</sequence>
<evidence type="ECO:0000256" key="1">
    <source>
        <dbReference type="SAM" id="MobiDB-lite"/>
    </source>
</evidence>
<accession>A0A0C6FG82</accession>
<protein>
    <submittedName>
        <fullName evidence="2">Uncharacterized protein</fullName>
    </submittedName>
</protein>